<dbReference type="RefSeq" id="WP_245900261.1">
    <property type="nucleotide sequence ID" value="NZ_QGTX01000001.1"/>
</dbReference>
<evidence type="ECO:0000313" key="1">
    <source>
        <dbReference type="EMBL" id="PWW24929.1"/>
    </source>
</evidence>
<protein>
    <submittedName>
        <fullName evidence="1">Uncharacterized protein</fullName>
    </submittedName>
</protein>
<evidence type="ECO:0000313" key="2">
    <source>
        <dbReference type="Proteomes" id="UP000246661"/>
    </source>
</evidence>
<accession>A0A317QP97</accession>
<keyword evidence="2" id="KW-1185">Reference proteome</keyword>
<dbReference type="Gene3D" id="3.30.9.10">
    <property type="entry name" value="D-Amino Acid Oxidase, subunit A, domain 2"/>
    <property type="match status" value="1"/>
</dbReference>
<proteinExistence type="predicted"/>
<dbReference type="Gene3D" id="3.40.50.720">
    <property type="entry name" value="NAD(P)-binding Rossmann-like Domain"/>
    <property type="match status" value="1"/>
</dbReference>
<sequence>MPGVRPAAPEELPPGVPAGTRCTLPVVDTGEYLPWLAAACAAAGVTTVPGRVDALDDVPGEVVVVAAGSRPGRCSVTAPACPCRARWCAWPIRG</sequence>
<dbReference type="AlphaFoldDB" id="A0A317QP97"/>
<reference evidence="2" key="1">
    <citation type="submission" date="2018-05" db="EMBL/GenBank/DDBJ databases">
        <authorList>
            <person name="Klenk H.-P."/>
            <person name="Huntemann M."/>
            <person name="Clum A."/>
            <person name="Pillay M."/>
            <person name="Palaniappan K."/>
            <person name="Varghese N."/>
            <person name="Mikhailova N."/>
            <person name="Stamatis D."/>
            <person name="Reddy T."/>
            <person name="Daum C."/>
            <person name="Shapiro N."/>
            <person name="Ivanova N."/>
            <person name="Kyrpides N."/>
            <person name="Woyke T."/>
        </authorList>
    </citation>
    <scope>NUCLEOTIDE SEQUENCE [LARGE SCALE GENOMIC DNA]</scope>
    <source>
        <strain evidence="2">DSM 45417</strain>
    </source>
</reference>
<dbReference type="Proteomes" id="UP000246661">
    <property type="component" value="Unassembled WGS sequence"/>
</dbReference>
<dbReference type="EMBL" id="QGTX01000001">
    <property type="protein sequence ID" value="PWW24929.1"/>
    <property type="molecule type" value="Genomic_DNA"/>
</dbReference>
<gene>
    <name evidence="1" type="ORF">JD79_04122</name>
</gene>
<organism evidence="1 2">
    <name type="scientific">Geodermatophilus normandii</name>
    <dbReference type="NCBI Taxonomy" id="1137989"/>
    <lineage>
        <taxon>Bacteria</taxon>
        <taxon>Bacillati</taxon>
        <taxon>Actinomycetota</taxon>
        <taxon>Actinomycetes</taxon>
        <taxon>Geodermatophilales</taxon>
        <taxon>Geodermatophilaceae</taxon>
        <taxon>Geodermatophilus</taxon>
    </lineage>
</organism>
<comment type="caution">
    <text evidence="1">The sequence shown here is derived from an EMBL/GenBank/DDBJ whole genome shotgun (WGS) entry which is preliminary data.</text>
</comment>
<name>A0A317QP97_9ACTN</name>